<evidence type="ECO:0000313" key="2">
    <source>
        <dbReference type="EMBL" id="KAK2165440.1"/>
    </source>
</evidence>
<feature type="compositionally biased region" description="Polar residues" evidence="1">
    <location>
        <begin position="24"/>
        <end position="42"/>
    </location>
</feature>
<sequence>MAMDIQSSFKQRLSDSVNLITLTNLQASHPTNQPPKNSTQPNKHPVIDFFNQQEKKPTIFTYTILNHAMRMAEWMMWVVRKHIDPNNGLIEVETLTSQTKIAK</sequence>
<protein>
    <submittedName>
        <fullName evidence="2">Uncharacterized protein</fullName>
    </submittedName>
</protein>
<evidence type="ECO:0000313" key="3">
    <source>
        <dbReference type="Proteomes" id="UP001208570"/>
    </source>
</evidence>
<name>A0AAD9K6R9_9ANNE</name>
<reference evidence="2" key="1">
    <citation type="journal article" date="2023" name="Mol. Biol. Evol.">
        <title>Third-Generation Sequencing Reveals the Adaptive Role of the Epigenome in Three Deep-Sea Polychaetes.</title>
        <authorList>
            <person name="Perez M."/>
            <person name="Aroh O."/>
            <person name="Sun Y."/>
            <person name="Lan Y."/>
            <person name="Juniper S.K."/>
            <person name="Young C.R."/>
            <person name="Angers B."/>
            <person name="Qian P.Y."/>
        </authorList>
    </citation>
    <scope>NUCLEOTIDE SEQUENCE</scope>
    <source>
        <strain evidence="2">P08H-3</strain>
    </source>
</reference>
<accession>A0AAD9K6R9</accession>
<comment type="caution">
    <text evidence="2">The sequence shown here is derived from an EMBL/GenBank/DDBJ whole genome shotgun (WGS) entry which is preliminary data.</text>
</comment>
<evidence type="ECO:0000256" key="1">
    <source>
        <dbReference type="SAM" id="MobiDB-lite"/>
    </source>
</evidence>
<keyword evidence="3" id="KW-1185">Reference proteome</keyword>
<proteinExistence type="predicted"/>
<gene>
    <name evidence="2" type="ORF">LSH36_50g04026</name>
</gene>
<dbReference type="Proteomes" id="UP001208570">
    <property type="component" value="Unassembled WGS sequence"/>
</dbReference>
<feature type="region of interest" description="Disordered" evidence="1">
    <location>
        <begin position="24"/>
        <end position="45"/>
    </location>
</feature>
<dbReference type="EMBL" id="JAODUP010000050">
    <property type="protein sequence ID" value="KAK2165440.1"/>
    <property type="molecule type" value="Genomic_DNA"/>
</dbReference>
<organism evidence="2 3">
    <name type="scientific">Paralvinella palmiformis</name>
    <dbReference type="NCBI Taxonomy" id="53620"/>
    <lineage>
        <taxon>Eukaryota</taxon>
        <taxon>Metazoa</taxon>
        <taxon>Spiralia</taxon>
        <taxon>Lophotrochozoa</taxon>
        <taxon>Annelida</taxon>
        <taxon>Polychaeta</taxon>
        <taxon>Sedentaria</taxon>
        <taxon>Canalipalpata</taxon>
        <taxon>Terebellida</taxon>
        <taxon>Terebelliformia</taxon>
        <taxon>Alvinellidae</taxon>
        <taxon>Paralvinella</taxon>
    </lineage>
</organism>
<dbReference type="AlphaFoldDB" id="A0AAD9K6R9"/>